<feature type="region of interest" description="Disordered" evidence="1">
    <location>
        <begin position="158"/>
        <end position="197"/>
    </location>
</feature>
<keyword evidence="3" id="KW-1185">Reference proteome</keyword>
<dbReference type="RefSeq" id="XP_004225415.1">
    <property type="nucleotide sequence ID" value="XM_004225367.1"/>
</dbReference>
<feature type="compositionally biased region" description="Basic and acidic residues" evidence="1">
    <location>
        <begin position="158"/>
        <end position="171"/>
    </location>
</feature>
<protein>
    <submittedName>
        <fullName evidence="2">Uncharacterized protein</fullName>
    </submittedName>
</protein>
<dbReference type="EMBL" id="DF157096">
    <property type="protein sequence ID" value="GAB65014.1"/>
    <property type="molecule type" value="Genomic_DNA"/>
</dbReference>
<dbReference type="OMA" id="HILYAHF"/>
<sequence>MRRNTQGSISDTVFQILSIINQHPKNKNVYINKKILISFHTLLIKKKYHLTISKGGICNDLHPTIFHYIHYNASLHLKHYQLSNVSELLRGLSKYLHRVNPSESTKQLVENIFYFHFFSHFNYFYYIRRRGSLDSFGGDHEGGALFPKKSGRIYEREEFPPGGHKKGENFPKKGIHTEGYCHPGERNPSDGIALQVGTPPNGRLTECPLKPSSRCGHPTQRDQVTFGHLNSYVVFLSNHPMYASEKVLHTISLLANKVIQGDISPQLALSFLSSSMNIFDKQKGDRRKILLHRKVNYDILYAIMREWNEQVGGVAPGEVVPGGVAQKGEQRRRVHPTSTHMNDAEKSAPPLFVPNLWTYSHIINVLKILKLKNFLSSKFSFSGDAEDCLVQLFNGAMSLLGRFFTHGSSPDMTGEEVCASPDMLWAEVCASPDMTWEEVCAPHWSTAPTQNELNSIATIYVNMAILLSEVKNSCTLRSSLMPILNSCYSIVRTYYPMLHENMIINLIRGMYYQMAAYSEMSSFRSCFYEMEGVEEEKDDPPYGNYPCGNDRSRNDRSRNGEAPLVVPKEVLHLLGEVTNCMLFPSREEKRLPTNKLIIVLHYLHKVNNICLPFTNNDMLKGRILKLLHEIGKQIKREEATVSKHHLLILLNIELSQRGGQLNVPLLHACLSRLKNGTSDLFQNEAEIILFLYFLKKFREATKIYVDYSQSENPSQQGGTFLFSREETPNRRISLDEVNKMVTQLADKVTRVVFFPWDGTKMGPTRVPSLANSGSSPSSPCSPSRFNQTPLTKGPPTKRYPLRVYFLAYEHISPNYPNEELVKDALLNQLTRLMQFQEGNLTEDDFFSIISSLLKHRIVDHTAYLLYDSFLRSRGGLLQMRSEVKCDMKSDKKCEVKSDKKPEVKPAMKYVFLLLKRILEEMSGGNLLNICTPASPSQVGADSPLLSIITTSSELILHDKQYNENFPFFKEILHVYLEKYPYFGEIIPQFNLFLFAYFNNVVCTMEHLSEHELCRLVYHMASFYYTINKFSRDGLGVCGVETKNNSSCIMVANEWGEKKEVKIGDGSIGSSHRLIPSPPHNGAKTDGASHVNSQEDTTHHSGNDKMISYNEQDMGKKLLQQINCLLDALYTEELKRQARNDHMKLSLSNIIQVFVSLKNVKLRHTDLMRVLSERCISIMFSQRRTIKLELQIRFLNSVVFLDYLNAVDEAFLRLAPYHTRVANNTSLQLGHILYAHFQQLPRQAIYTPNISTYLLNFVSILDYLPFEHQRRGSRKAAFWVCELLQIFSRKAVGRSTSISTQSSKNHGCYSPSMTNLDKRNVLLLLSLLHLGKYSHVNISTFPLTFLQQFYSHFVLSEFAHLRVSSTVRSSSTHQSIHKIFETYLRKEFPRYDIYNEEEVLLFKVDLVIRARRHSDVPTCVC</sequence>
<dbReference type="KEGG" id="pcy:PCYB_042160"/>
<name>K6UQC8_PLACD</name>
<proteinExistence type="predicted"/>
<feature type="region of interest" description="Disordered" evidence="1">
    <location>
        <begin position="326"/>
        <end position="345"/>
    </location>
</feature>
<dbReference type="GeneID" id="14695852"/>
<gene>
    <name evidence="2" type="ORF">PCYB_042160</name>
</gene>
<feature type="region of interest" description="Disordered" evidence="1">
    <location>
        <begin position="535"/>
        <end position="560"/>
    </location>
</feature>
<feature type="compositionally biased region" description="Basic and acidic residues" evidence="1">
    <location>
        <begin position="550"/>
        <end position="559"/>
    </location>
</feature>
<dbReference type="PhylomeDB" id="K6UQC8"/>
<dbReference type="Proteomes" id="UP000006319">
    <property type="component" value="Chromosome 4"/>
</dbReference>
<dbReference type="OrthoDB" id="392791at2759"/>
<organism evidence="2 3">
    <name type="scientific">Plasmodium cynomolgi (strain B)</name>
    <dbReference type="NCBI Taxonomy" id="1120755"/>
    <lineage>
        <taxon>Eukaryota</taxon>
        <taxon>Sar</taxon>
        <taxon>Alveolata</taxon>
        <taxon>Apicomplexa</taxon>
        <taxon>Aconoidasida</taxon>
        <taxon>Haemosporida</taxon>
        <taxon>Plasmodiidae</taxon>
        <taxon>Plasmodium</taxon>
        <taxon>Plasmodium (Plasmodium)</taxon>
    </lineage>
</organism>
<dbReference type="VEuPathDB" id="PlasmoDB:PCYB_042160"/>
<feature type="region of interest" description="Disordered" evidence="1">
    <location>
        <begin position="765"/>
        <end position="794"/>
    </location>
</feature>
<reference evidence="2 3" key="1">
    <citation type="journal article" date="2012" name="Nat. Genet.">
        <title>Plasmodium cynomolgi genome sequences provide insight into Plasmodium vivax and the monkey malaria clade.</title>
        <authorList>
            <person name="Tachibana S."/>
            <person name="Sullivan S.A."/>
            <person name="Kawai S."/>
            <person name="Nakamura S."/>
            <person name="Kim H.R."/>
            <person name="Goto N."/>
            <person name="Arisue N."/>
            <person name="Palacpac N.M.Q."/>
            <person name="Honma H."/>
            <person name="Yagi M."/>
            <person name="Tougan T."/>
            <person name="Katakai Y."/>
            <person name="Kaneko O."/>
            <person name="Mita T."/>
            <person name="Kita K."/>
            <person name="Yasutomi Y."/>
            <person name="Sutton P.L."/>
            <person name="Shakhbatyan R."/>
            <person name="Horii T."/>
            <person name="Yasunaga T."/>
            <person name="Barnwell J.W."/>
            <person name="Escalante A.A."/>
            <person name="Carlton J.M."/>
            <person name="Tanabe K."/>
        </authorList>
    </citation>
    <scope>NUCLEOTIDE SEQUENCE [LARGE SCALE GENOMIC DNA]</scope>
    <source>
        <strain evidence="2 3">B</strain>
    </source>
</reference>
<evidence type="ECO:0000313" key="3">
    <source>
        <dbReference type="Proteomes" id="UP000006319"/>
    </source>
</evidence>
<evidence type="ECO:0000256" key="1">
    <source>
        <dbReference type="SAM" id="MobiDB-lite"/>
    </source>
</evidence>
<accession>K6UQC8</accession>
<feature type="compositionally biased region" description="Low complexity" evidence="1">
    <location>
        <begin position="767"/>
        <end position="783"/>
    </location>
</feature>
<evidence type="ECO:0000313" key="2">
    <source>
        <dbReference type="EMBL" id="GAB65014.1"/>
    </source>
</evidence>
<dbReference type="eggNOG" id="ENOG502TN8K">
    <property type="taxonomic scope" value="Eukaryota"/>
</dbReference>
<feature type="region of interest" description="Disordered" evidence="1">
    <location>
        <begin position="1073"/>
        <end position="1103"/>
    </location>
</feature>